<gene>
    <name evidence="1" type="ORF">SAMN05192555_12419</name>
</gene>
<dbReference type="InterPro" id="IPR046493">
    <property type="entry name" value="DUF6586"/>
</dbReference>
<protein>
    <recommendedName>
        <fullName evidence="3">PasA protein</fullName>
    </recommendedName>
</protein>
<dbReference type="Pfam" id="PF20227">
    <property type="entry name" value="DUF6586"/>
    <property type="match status" value="1"/>
</dbReference>
<name>A0A1G9WUA1_9GAMM</name>
<evidence type="ECO:0000313" key="1">
    <source>
        <dbReference type="EMBL" id="SDM88060.1"/>
    </source>
</evidence>
<proteinExistence type="predicted"/>
<organism evidence="1 2">
    <name type="scientific">Franzmannia pantelleriensis</name>
    <dbReference type="NCBI Taxonomy" id="48727"/>
    <lineage>
        <taxon>Bacteria</taxon>
        <taxon>Pseudomonadati</taxon>
        <taxon>Pseudomonadota</taxon>
        <taxon>Gammaproteobacteria</taxon>
        <taxon>Oceanospirillales</taxon>
        <taxon>Halomonadaceae</taxon>
        <taxon>Franzmannia</taxon>
    </lineage>
</organism>
<dbReference type="AlphaFoldDB" id="A0A1G9WUA1"/>
<dbReference type="EMBL" id="FNGH01000024">
    <property type="protein sequence ID" value="SDM88060.1"/>
    <property type="molecule type" value="Genomic_DNA"/>
</dbReference>
<evidence type="ECO:0008006" key="3">
    <source>
        <dbReference type="Google" id="ProtNLM"/>
    </source>
</evidence>
<accession>A0A1G9WUA1</accession>
<sequence>MTPRGRTNQLLYQAELLLAQAPGDDEHAVARRMALEEGALALLELALNAALRELTEHAMLERHDWRELLAEERPPLAALEHLSELARREGTWLDVLLARVDALHAVEGAARRQPPRSGLIVSAAQQSLGDELGDALAGLKATLATLRETSEEW</sequence>
<dbReference type="STRING" id="48727.SAMN05192555_12419"/>
<dbReference type="Proteomes" id="UP000199107">
    <property type="component" value="Unassembled WGS sequence"/>
</dbReference>
<evidence type="ECO:0000313" key="2">
    <source>
        <dbReference type="Proteomes" id="UP000199107"/>
    </source>
</evidence>
<dbReference type="OrthoDB" id="6166498at2"/>
<keyword evidence="2" id="KW-1185">Reference proteome</keyword>
<dbReference type="RefSeq" id="WP_089660688.1">
    <property type="nucleotide sequence ID" value="NZ_FNGH01000024.1"/>
</dbReference>
<reference evidence="2" key="1">
    <citation type="submission" date="2016-10" db="EMBL/GenBank/DDBJ databases">
        <authorList>
            <person name="Varghese N."/>
            <person name="Submissions S."/>
        </authorList>
    </citation>
    <scope>NUCLEOTIDE SEQUENCE [LARGE SCALE GENOMIC DNA]</scope>
    <source>
        <strain evidence="2">AAP</strain>
    </source>
</reference>